<dbReference type="EMBL" id="JBGUBD010000003">
    <property type="protein sequence ID" value="MFA9477650.1"/>
    <property type="molecule type" value="Genomic_DNA"/>
</dbReference>
<dbReference type="InterPro" id="IPR004398">
    <property type="entry name" value="RNA_MeTrfase_RsmD"/>
</dbReference>
<name>A0ABV4U225_9BACT</name>
<keyword evidence="4" id="KW-1185">Reference proteome</keyword>
<organism evidence="3 4">
    <name type="scientific">Natronomicrosphaera hydrolytica</name>
    <dbReference type="NCBI Taxonomy" id="3242702"/>
    <lineage>
        <taxon>Bacteria</taxon>
        <taxon>Pseudomonadati</taxon>
        <taxon>Planctomycetota</taxon>
        <taxon>Phycisphaerae</taxon>
        <taxon>Phycisphaerales</taxon>
        <taxon>Phycisphaeraceae</taxon>
        <taxon>Natronomicrosphaera</taxon>
    </lineage>
</organism>
<sequence>MRIIAGVHRGRRLVGPKDATTTRPITDRVKQSLFDRLWAMGVLPEDPLEADEQPADERGLVLDLFAGTGSLGLESLSRGAGKCVFVEMDRDALHGLEQNLSALRLSDRANVLKVNALSPGWLVHAVRKPVRIAFVDPPYAMMSEADGWERFMPLLEALAETAEAGGVMVVRTPTPVESPEIKGWVGPTSHKYGGMKVTFYERAGGEGGGEVSSF</sequence>
<dbReference type="PANTHER" id="PTHR43542">
    <property type="entry name" value="METHYLTRANSFERASE"/>
    <property type="match status" value="1"/>
</dbReference>
<proteinExistence type="predicted"/>
<dbReference type="Pfam" id="PF03602">
    <property type="entry name" value="Cons_hypoth95"/>
    <property type="match status" value="1"/>
</dbReference>
<evidence type="ECO:0000313" key="4">
    <source>
        <dbReference type="Proteomes" id="UP001575105"/>
    </source>
</evidence>
<dbReference type="EC" id="2.1.1.171" evidence="3"/>
<dbReference type="CDD" id="cd02440">
    <property type="entry name" value="AdoMet_MTases"/>
    <property type="match status" value="1"/>
</dbReference>
<dbReference type="Proteomes" id="UP001575105">
    <property type="component" value="Unassembled WGS sequence"/>
</dbReference>
<evidence type="ECO:0000256" key="2">
    <source>
        <dbReference type="ARBA" id="ARBA00022679"/>
    </source>
</evidence>
<gene>
    <name evidence="3" type="ORF">ACERK3_05010</name>
</gene>
<comment type="caution">
    <text evidence="3">The sequence shown here is derived from an EMBL/GenBank/DDBJ whole genome shotgun (WGS) entry which is preliminary data.</text>
</comment>
<protein>
    <submittedName>
        <fullName evidence="3">RsmD family RNA methyltransferase</fullName>
        <ecNumber evidence="3">2.1.1.171</ecNumber>
    </submittedName>
</protein>
<keyword evidence="1 3" id="KW-0489">Methyltransferase</keyword>
<dbReference type="RefSeq" id="WP_425344577.1">
    <property type="nucleotide sequence ID" value="NZ_JBGUBD010000003.1"/>
</dbReference>
<evidence type="ECO:0000313" key="3">
    <source>
        <dbReference type="EMBL" id="MFA9477650.1"/>
    </source>
</evidence>
<evidence type="ECO:0000256" key="1">
    <source>
        <dbReference type="ARBA" id="ARBA00022603"/>
    </source>
</evidence>
<dbReference type="PANTHER" id="PTHR43542:SF1">
    <property type="entry name" value="METHYLTRANSFERASE"/>
    <property type="match status" value="1"/>
</dbReference>
<dbReference type="InterPro" id="IPR029063">
    <property type="entry name" value="SAM-dependent_MTases_sf"/>
</dbReference>
<dbReference type="PIRSF" id="PIRSF004553">
    <property type="entry name" value="CHP00095"/>
    <property type="match status" value="1"/>
</dbReference>
<dbReference type="SUPFAM" id="SSF53335">
    <property type="entry name" value="S-adenosyl-L-methionine-dependent methyltransferases"/>
    <property type="match status" value="1"/>
</dbReference>
<accession>A0ABV4U225</accession>
<reference evidence="3 4" key="1">
    <citation type="submission" date="2024-08" db="EMBL/GenBank/DDBJ databases">
        <title>Whole-genome sequencing of halo(alkali)philic microorganisms from hypersaline lakes.</title>
        <authorList>
            <person name="Sorokin D.Y."/>
            <person name="Merkel A.Y."/>
            <person name="Messina E."/>
            <person name="Yakimov M."/>
        </authorList>
    </citation>
    <scope>NUCLEOTIDE SEQUENCE [LARGE SCALE GENOMIC DNA]</scope>
    <source>
        <strain evidence="3 4">AB-hyl4</strain>
    </source>
</reference>
<keyword evidence="2 3" id="KW-0808">Transferase</keyword>
<dbReference type="Gene3D" id="3.40.50.150">
    <property type="entry name" value="Vaccinia Virus protein VP39"/>
    <property type="match status" value="1"/>
</dbReference>
<dbReference type="GO" id="GO:0052913">
    <property type="term" value="F:16S rRNA (guanine(966)-N(2))-methyltransferase activity"/>
    <property type="evidence" value="ECO:0007669"/>
    <property type="project" value="UniProtKB-EC"/>
</dbReference>